<dbReference type="RefSeq" id="XP_053591256.1">
    <property type="nucleotide sequence ID" value="XM_053722611.1"/>
</dbReference>
<comment type="caution">
    <text evidence="2">The sequence shown here is derived from an EMBL/GenBank/DDBJ whole genome shotgun (WGS) entry which is preliminary data.</text>
</comment>
<dbReference type="GeneID" id="9821303"/>
<evidence type="ECO:0000313" key="3">
    <source>
        <dbReference type="Proteomes" id="UP000483820"/>
    </source>
</evidence>
<proteinExistence type="predicted"/>
<dbReference type="CTD" id="9821303"/>
<dbReference type="EMBL" id="WUAV01000001">
    <property type="protein sequence ID" value="KAF1768857.1"/>
    <property type="molecule type" value="Genomic_DNA"/>
</dbReference>
<gene>
    <name evidence="2" type="ORF">GCK72_000670</name>
</gene>
<name>A0A6A5HRA9_CAERE</name>
<dbReference type="AlphaFoldDB" id="A0A6A5HRA9"/>
<protein>
    <submittedName>
        <fullName evidence="2">Uncharacterized protein</fullName>
    </submittedName>
</protein>
<evidence type="ECO:0000313" key="2">
    <source>
        <dbReference type="EMBL" id="KAF1768857.1"/>
    </source>
</evidence>
<feature type="compositionally biased region" description="Basic and acidic residues" evidence="1">
    <location>
        <begin position="1"/>
        <end position="10"/>
    </location>
</feature>
<dbReference type="KEGG" id="crq:GCK72_000670"/>
<reference evidence="2 3" key="1">
    <citation type="submission" date="2019-12" db="EMBL/GenBank/DDBJ databases">
        <title>Chromosome-level assembly of the Caenorhabditis remanei genome.</title>
        <authorList>
            <person name="Teterina A.A."/>
            <person name="Willis J.H."/>
            <person name="Phillips P.C."/>
        </authorList>
    </citation>
    <scope>NUCLEOTIDE SEQUENCE [LARGE SCALE GENOMIC DNA]</scope>
    <source>
        <strain evidence="2 3">PX506</strain>
        <tissue evidence="2">Whole organism</tissue>
    </source>
</reference>
<evidence type="ECO:0000256" key="1">
    <source>
        <dbReference type="SAM" id="MobiDB-lite"/>
    </source>
</evidence>
<organism evidence="2 3">
    <name type="scientific">Caenorhabditis remanei</name>
    <name type="common">Caenorhabditis vulgaris</name>
    <dbReference type="NCBI Taxonomy" id="31234"/>
    <lineage>
        <taxon>Eukaryota</taxon>
        <taxon>Metazoa</taxon>
        <taxon>Ecdysozoa</taxon>
        <taxon>Nematoda</taxon>
        <taxon>Chromadorea</taxon>
        <taxon>Rhabditida</taxon>
        <taxon>Rhabditina</taxon>
        <taxon>Rhabditomorpha</taxon>
        <taxon>Rhabditoidea</taxon>
        <taxon>Rhabditidae</taxon>
        <taxon>Peloderinae</taxon>
        <taxon>Caenorhabditis</taxon>
    </lineage>
</organism>
<sequence length="356" mass="41432">MRRNQYREISSDEFDDYEKRREKKKQKEKQVLVEEFIEEEGQEDVDILEDERTATGGNVDLEEEIKFGEQLHDDLINSFCDKLQAVCPRKLEALLAIQFLMVTDAENIRKFVTGKNSAMQVIYDQKRSHYILVHYNARKERVEIYDSLQQFKKNGYPFTDNFSCGYRVIGALVDLACGRRPSSQRYSRSRILELMRVILTEEKPTWEMFESAEYGVPKSRNGASRYRLAIVNTSYATPVSSVSSSSSMASLNSNISQKTVDSDETRKYVLKTPYRLAEFEVVEEDEFPKTSNSYHSLPSEQQSEIPTIAMKSLSFTPGDHSIIGYIRSSCQHLMDFLRWRTVDFELKEVKKREKQD</sequence>
<accession>A0A6A5HRA9</accession>
<feature type="region of interest" description="Disordered" evidence="1">
    <location>
        <begin position="1"/>
        <end position="26"/>
    </location>
</feature>
<dbReference type="Proteomes" id="UP000483820">
    <property type="component" value="Chromosome I"/>
</dbReference>